<dbReference type="GeneTree" id="ENSGT00940000155337"/>
<reference evidence="1" key="2">
    <citation type="submission" date="2025-08" db="UniProtKB">
        <authorList>
            <consortium name="Ensembl"/>
        </authorList>
    </citation>
    <scope>IDENTIFICATION</scope>
</reference>
<dbReference type="GO" id="GO:0030246">
    <property type="term" value="F:carbohydrate binding"/>
    <property type="evidence" value="ECO:0000318"/>
    <property type="project" value="GO_Central"/>
</dbReference>
<dbReference type="InParanoid" id="F7FPW5"/>
<reference evidence="1" key="3">
    <citation type="submission" date="2025-09" db="UniProtKB">
        <authorList>
            <consortium name="Ensembl"/>
        </authorList>
    </citation>
    <scope>IDENTIFICATION</scope>
</reference>
<dbReference type="Ensembl" id="ENSMODT00000004478.3">
    <property type="protein sequence ID" value="ENSMODP00000004385.3"/>
    <property type="gene ID" value="ENSMODG00000009509.4"/>
</dbReference>
<dbReference type="eggNOG" id="KOG3587">
    <property type="taxonomic scope" value="Eukaryota"/>
</dbReference>
<dbReference type="Proteomes" id="UP000002280">
    <property type="component" value="Chromosome 8"/>
</dbReference>
<reference evidence="1 2" key="1">
    <citation type="journal article" date="2007" name="Nature">
        <title>Genome of the marsupial Monodelphis domestica reveals innovation in non-coding sequences.</title>
        <authorList>
            <person name="Mikkelsen T.S."/>
            <person name="Wakefield M.J."/>
            <person name="Aken B."/>
            <person name="Amemiya C.T."/>
            <person name="Chang J.L."/>
            <person name="Duke S."/>
            <person name="Garber M."/>
            <person name="Gentles A.J."/>
            <person name="Goodstadt L."/>
            <person name="Heger A."/>
            <person name="Jurka J."/>
            <person name="Kamal M."/>
            <person name="Mauceli E."/>
            <person name="Searle S.M."/>
            <person name="Sharpe T."/>
            <person name="Baker M.L."/>
            <person name="Batzer M.A."/>
            <person name="Benos P.V."/>
            <person name="Belov K."/>
            <person name="Clamp M."/>
            <person name="Cook A."/>
            <person name="Cuff J."/>
            <person name="Das R."/>
            <person name="Davidow L."/>
            <person name="Deakin J.E."/>
            <person name="Fazzari M.J."/>
            <person name="Glass J.L."/>
            <person name="Grabherr M."/>
            <person name="Greally J.M."/>
            <person name="Gu W."/>
            <person name="Hore T.A."/>
            <person name="Huttley G.A."/>
            <person name="Kleber M."/>
            <person name="Jirtle R.L."/>
            <person name="Koina E."/>
            <person name="Lee J.T."/>
            <person name="Mahony S."/>
            <person name="Marra M.A."/>
            <person name="Miller R.D."/>
            <person name="Nicholls R.D."/>
            <person name="Oda M."/>
            <person name="Papenfuss A.T."/>
            <person name="Parra Z.E."/>
            <person name="Pollock D.D."/>
            <person name="Ray D.A."/>
            <person name="Schein J.E."/>
            <person name="Speed T.P."/>
            <person name="Thompson K."/>
            <person name="VandeBerg J.L."/>
            <person name="Wade C.M."/>
            <person name="Walker J.A."/>
            <person name="Waters P.D."/>
            <person name="Webber C."/>
            <person name="Weidman J.R."/>
            <person name="Xie X."/>
            <person name="Zody M.C."/>
            <person name="Baldwin J."/>
            <person name="Abdouelleil A."/>
            <person name="Abdulkadir J."/>
            <person name="Abebe A."/>
            <person name="Abera B."/>
            <person name="Abreu J."/>
            <person name="Acer S.C."/>
            <person name="Aftuck L."/>
            <person name="Alexander A."/>
            <person name="An P."/>
            <person name="Anderson E."/>
            <person name="Anderson S."/>
            <person name="Arachi H."/>
            <person name="Azer M."/>
            <person name="Bachantsang P."/>
            <person name="Barry A."/>
            <person name="Bayul T."/>
            <person name="Berlin A."/>
            <person name="Bessette D."/>
            <person name="Bloom T."/>
            <person name="Bloom T."/>
            <person name="Boguslavskiy L."/>
            <person name="Bonnet C."/>
            <person name="Boukhgalter B."/>
            <person name="Bourzgui I."/>
            <person name="Brown A."/>
            <person name="Cahill P."/>
            <person name="Channer S."/>
            <person name="Cheshatsang Y."/>
            <person name="Chuda L."/>
            <person name="Citroen M."/>
            <person name="Collymore A."/>
            <person name="Cooke P."/>
            <person name="Costello M."/>
            <person name="D'Aco K."/>
            <person name="Daza R."/>
            <person name="De Haan G."/>
            <person name="DeGray S."/>
            <person name="DeMaso C."/>
            <person name="Dhargay N."/>
            <person name="Dooley K."/>
            <person name="Dooley E."/>
            <person name="Doricent M."/>
            <person name="Dorje P."/>
            <person name="Dorjee K."/>
            <person name="Dupes A."/>
            <person name="Elong R."/>
            <person name="Falk J."/>
            <person name="Farina A."/>
            <person name="Faro S."/>
            <person name="Ferguson D."/>
            <person name="Fisher S."/>
            <person name="Foley C.D."/>
            <person name="Franke A."/>
            <person name="Friedrich D."/>
            <person name="Gadbois L."/>
            <person name="Gearin G."/>
            <person name="Gearin C.R."/>
            <person name="Giannoukos G."/>
            <person name="Goode T."/>
            <person name="Graham J."/>
            <person name="Grandbois E."/>
            <person name="Grewal S."/>
            <person name="Gyaltsen K."/>
            <person name="Hafez N."/>
            <person name="Hagos B."/>
            <person name="Hall J."/>
            <person name="Henson C."/>
            <person name="Hollinger A."/>
            <person name="Honan T."/>
            <person name="Huard M.D."/>
            <person name="Hughes L."/>
            <person name="Hurhula B."/>
            <person name="Husby M.E."/>
            <person name="Kamat A."/>
            <person name="Kanga B."/>
            <person name="Kashin S."/>
            <person name="Khazanovich D."/>
            <person name="Kisner P."/>
            <person name="Lance K."/>
            <person name="Lara M."/>
            <person name="Lee W."/>
            <person name="Lennon N."/>
            <person name="Letendre F."/>
            <person name="LeVine R."/>
            <person name="Lipovsky A."/>
            <person name="Liu X."/>
            <person name="Liu J."/>
            <person name="Liu S."/>
            <person name="Lokyitsang T."/>
            <person name="Lokyitsang Y."/>
            <person name="Lubonja R."/>
            <person name="Lui A."/>
            <person name="MacDonald P."/>
            <person name="Magnisalis V."/>
            <person name="Maru K."/>
            <person name="Matthews C."/>
            <person name="McCusker W."/>
            <person name="McDonough S."/>
            <person name="Mehta T."/>
            <person name="Meldrim J."/>
            <person name="Meneus L."/>
            <person name="Mihai O."/>
            <person name="Mihalev A."/>
            <person name="Mihova T."/>
            <person name="Mittelman R."/>
            <person name="Mlenga V."/>
            <person name="Montmayeur A."/>
            <person name="Mulrain L."/>
            <person name="Navidi A."/>
            <person name="Naylor J."/>
            <person name="Negash T."/>
            <person name="Nguyen T."/>
            <person name="Nguyen N."/>
            <person name="Nicol R."/>
            <person name="Norbu C."/>
            <person name="Norbu N."/>
            <person name="Novod N."/>
            <person name="O'Neill B."/>
            <person name="Osman S."/>
            <person name="Markiewicz E."/>
            <person name="Oyono O.L."/>
            <person name="Patti C."/>
            <person name="Phunkhang P."/>
            <person name="Pierre F."/>
            <person name="Priest M."/>
            <person name="Raghuraman S."/>
            <person name="Rege F."/>
            <person name="Reyes R."/>
            <person name="Rise C."/>
            <person name="Rogov P."/>
            <person name="Ross K."/>
            <person name="Ryan E."/>
            <person name="Settipalli S."/>
            <person name="Shea T."/>
            <person name="Sherpa N."/>
            <person name="Shi L."/>
            <person name="Shih D."/>
            <person name="Sparrow T."/>
            <person name="Spaulding J."/>
            <person name="Stalker J."/>
            <person name="Stange-Thomann N."/>
            <person name="Stavropoulos S."/>
            <person name="Stone C."/>
            <person name="Strader C."/>
            <person name="Tesfaye S."/>
            <person name="Thomson T."/>
            <person name="Thoulutsang Y."/>
            <person name="Thoulutsang D."/>
            <person name="Topham K."/>
            <person name="Topping I."/>
            <person name="Tsamla T."/>
            <person name="Vassiliev H."/>
            <person name="Vo A."/>
            <person name="Wangchuk T."/>
            <person name="Wangdi T."/>
            <person name="Weiand M."/>
            <person name="Wilkinson J."/>
            <person name="Wilson A."/>
            <person name="Yadav S."/>
            <person name="Young G."/>
            <person name="Yu Q."/>
            <person name="Zembek L."/>
            <person name="Zhong D."/>
            <person name="Zimmer A."/>
            <person name="Zwirko Z."/>
            <person name="Jaffe D.B."/>
            <person name="Alvarez P."/>
            <person name="Brockman W."/>
            <person name="Butler J."/>
            <person name="Chin C."/>
            <person name="Gnerre S."/>
            <person name="MacCallum I."/>
            <person name="Graves J.A."/>
            <person name="Ponting C.P."/>
            <person name="Breen M."/>
            <person name="Samollow P.B."/>
            <person name="Lander E.S."/>
            <person name="Lindblad-Toh K."/>
        </authorList>
    </citation>
    <scope>NUCLEOTIDE SEQUENCE [LARGE SCALE GENOMIC DNA]</scope>
</reference>
<keyword evidence="2" id="KW-1185">Reference proteome</keyword>
<dbReference type="AlphaFoldDB" id="F7FPW5"/>
<organism evidence="1 2">
    <name type="scientific">Monodelphis domestica</name>
    <name type="common">Gray short-tailed opossum</name>
    <dbReference type="NCBI Taxonomy" id="13616"/>
    <lineage>
        <taxon>Eukaryota</taxon>
        <taxon>Metazoa</taxon>
        <taxon>Chordata</taxon>
        <taxon>Craniata</taxon>
        <taxon>Vertebrata</taxon>
        <taxon>Euteleostomi</taxon>
        <taxon>Mammalia</taxon>
        <taxon>Metatheria</taxon>
        <taxon>Didelphimorphia</taxon>
        <taxon>Didelphidae</taxon>
        <taxon>Monodelphis</taxon>
    </lineage>
</organism>
<accession>F7FPW5</accession>
<proteinExistence type="predicted"/>
<name>F7FPW5_MONDO</name>
<protein>
    <submittedName>
        <fullName evidence="1">Uncharacterized protein</fullName>
    </submittedName>
</protein>
<dbReference type="HOGENOM" id="CLU_180459_0_0_1"/>
<evidence type="ECO:0000313" key="1">
    <source>
        <dbReference type="Ensembl" id="ENSMODP00000004385.3"/>
    </source>
</evidence>
<evidence type="ECO:0000313" key="2">
    <source>
        <dbReference type="Proteomes" id="UP000002280"/>
    </source>
</evidence>
<sequence length="110" mass="12345">NSGSVSRAFEKLEEGHLKNSLVSPVQVEVYFPKLIVPFCEHTKGGMRPGKKISGMGIVDLNSERWKFFVNTHDLEYLSMDTSFLIFTIKLKQSAVDTIKINGDLQITKLG</sequence>